<dbReference type="Gene3D" id="3.40.50.11500">
    <property type="match status" value="1"/>
</dbReference>
<accession>A0A0W8E081</accession>
<evidence type="ECO:0000313" key="3">
    <source>
        <dbReference type="EMBL" id="KUG02011.1"/>
    </source>
</evidence>
<feature type="compositionally biased region" description="Basic and acidic residues" evidence="1">
    <location>
        <begin position="368"/>
        <end position="378"/>
    </location>
</feature>
<dbReference type="Proteomes" id="UP000052943">
    <property type="component" value="Unassembled WGS sequence"/>
</dbReference>
<dbReference type="Pfam" id="PF03456">
    <property type="entry name" value="uDENN"/>
    <property type="match status" value="1"/>
</dbReference>
<comment type="caution">
    <text evidence="3">The sequence shown here is derived from an EMBL/GenBank/DDBJ whole genome shotgun (WGS) entry which is preliminary data.</text>
</comment>
<dbReference type="OrthoDB" id="10455451at2759"/>
<dbReference type="InterPro" id="IPR043153">
    <property type="entry name" value="DENN_C"/>
</dbReference>
<dbReference type="PANTHER" id="PTHR12296">
    <property type="entry name" value="DENN DOMAIN-CONTAINING PROTEIN 4"/>
    <property type="match status" value="1"/>
</dbReference>
<dbReference type="InterPro" id="IPR001194">
    <property type="entry name" value="cDENN_dom"/>
</dbReference>
<dbReference type="SMART" id="SM00800">
    <property type="entry name" value="uDENN"/>
    <property type="match status" value="1"/>
</dbReference>
<dbReference type="Pfam" id="PF02141">
    <property type="entry name" value="DENN"/>
    <property type="match status" value="1"/>
</dbReference>
<dbReference type="GO" id="GO:0032483">
    <property type="term" value="P:regulation of Rab protein signal transduction"/>
    <property type="evidence" value="ECO:0007669"/>
    <property type="project" value="TreeGrafter"/>
</dbReference>
<dbReference type="SMART" id="SM00799">
    <property type="entry name" value="DENN"/>
    <property type="match status" value="1"/>
</dbReference>
<feature type="region of interest" description="Disordered" evidence="1">
    <location>
        <begin position="367"/>
        <end position="391"/>
    </location>
</feature>
<dbReference type="InterPro" id="IPR051696">
    <property type="entry name" value="DENN_Domain_GEFs"/>
</dbReference>
<dbReference type="PROSITE" id="PS50211">
    <property type="entry name" value="DENN"/>
    <property type="match status" value="1"/>
</dbReference>
<proteinExistence type="predicted"/>
<dbReference type="AlphaFoldDB" id="A0A0W8E081"/>
<dbReference type="InterPro" id="IPR005113">
    <property type="entry name" value="uDENN_dom"/>
</dbReference>
<dbReference type="EMBL" id="LNFO01000128">
    <property type="protein sequence ID" value="KUG02011.1"/>
    <property type="molecule type" value="Genomic_DNA"/>
</dbReference>
<dbReference type="PANTHER" id="PTHR12296:SF21">
    <property type="entry name" value="DENN DOMAIN-CONTAINING PROTEIN 3"/>
    <property type="match status" value="1"/>
</dbReference>
<evidence type="ECO:0000313" key="4">
    <source>
        <dbReference type="Proteomes" id="UP000052943"/>
    </source>
</evidence>
<evidence type="ECO:0000259" key="2">
    <source>
        <dbReference type="PROSITE" id="PS50211"/>
    </source>
</evidence>
<organism evidence="3 4">
    <name type="scientific">Phytophthora nicotianae</name>
    <name type="common">Potato buckeye rot agent</name>
    <name type="synonym">Phytophthora parasitica</name>
    <dbReference type="NCBI Taxonomy" id="4792"/>
    <lineage>
        <taxon>Eukaryota</taxon>
        <taxon>Sar</taxon>
        <taxon>Stramenopiles</taxon>
        <taxon>Oomycota</taxon>
        <taxon>Peronosporomycetes</taxon>
        <taxon>Peronosporales</taxon>
        <taxon>Peronosporaceae</taxon>
        <taxon>Phytophthora</taxon>
    </lineage>
</organism>
<gene>
    <name evidence="3" type="ORF">AM587_10007911</name>
</gene>
<dbReference type="GO" id="GO:0031410">
    <property type="term" value="C:cytoplasmic vesicle"/>
    <property type="evidence" value="ECO:0007669"/>
    <property type="project" value="TreeGrafter"/>
</dbReference>
<feature type="domain" description="UDENN" evidence="2">
    <location>
        <begin position="1"/>
        <end position="348"/>
    </location>
</feature>
<sequence>MTKTVGVDVSNTASPTDIRLEPEVVDVLPSRASLPEELPKFCFPDDIYLSTEPFSLKTFDIVLTDIKGMRSYGSCLHFCEEKHPMDVLSLISATEKGRTANLPSWVYGYLLTEKKVVLTSANRPILTHVAETLRALLHPFVFQQVYIPLLPLSLVEFICAPVPFFMGVRSDQRLERLVAEGVILVDLDNNDIRVPLNEVLPLLTDVKSRKLLHTLRKLSIWSASQRTRHSFGHGCSTDERPLSPEYEPSQPSVLEVGQASTRHDELTEKWSEIQALFSSFSIRILKDVRKHCTRTGAPGNNSADTVVFDERGFLAMHPSFRDFCSHLFQTQLFQRSIENIWTFSDTSSSGSEPEQYWKSIRAKGMLRKNSEGNEDTKSQRRRVNQAPLPPKKLANSKIIDKSAGLGFPALNGKLYDELLEEFIDFKGLGVSGSEDAGPPIRPLSSLGFSSEASSISILTSPSFHDGDVDAFQLVNAARKRLEGRRGEIMDQ</sequence>
<protein>
    <submittedName>
        <fullName evidence="3">DENN domain-containing protein 4C</fullName>
    </submittedName>
</protein>
<dbReference type="InterPro" id="IPR037516">
    <property type="entry name" value="Tripartite_DENN"/>
</dbReference>
<reference evidence="3 4" key="1">
    <citation type="submission" date="2015-11" db="EMBL/GenBank/DDBJ databases">
        <title>Genomes and virulence difference between two physiological races of Phytophthora nicotianae.</title>
        <authorList>
            <person name="Liu H."/>
            <person name="Ma X."/>
            <person name="Yu H."/>
            <person name="Fang D."/>
            <person name="Li Y."/>
            <person name="Wang X."/>
            <person name="Wang W."/>
            <person name="Dong Y."/>
            <person name="Xiao B."/>
        </authorList>
    </citation>
    <scope>NUCLEOTIDE SEQUENCE [LARGE SCALE GENOMIC DNA]</scope>
    <source>
        <strain evidence="4">race 0</strain>
    </source>
</reference>
<evidence type="ECO:0000256" key="1">
    <source>
        <dbReference type="SAM" id="MobiDB-lite"/>
    </source>
</evidence>
<name>A0A0W8E081_PHYNI</name>